<organism evidence="1 2">
    <name type="scientific">Gossypium raimondii</name>
    <name type="common">Peruvian cotton</name>
    <name type="synonym">Gossypium klotzschianum subsp. raimondii</name>
    <dbReference type="NCBI Taxonomy" id="29730"/>
    <lineage>
        <taxon>Eukaryota</taxon>
        <taxon>Viridiplantae</taxon>
        <taxon>Streptophyta</taxon>
        <taxon>Embryophyta</taxon>
        <taxon>Tracheophyta</taxon>
        <taxon>Spermatophyta</taxon>
        <taxon>Magnoliopsida</taxon>
        <taxon>eudicotyledons</taxon>
        <taxon>Gunneridae</taxon>
        <taxon>Pentapetalae</taxon>
        <taxon>rosids</taxon>
        <taxon>malvids</taxon>
        <taxon>Malvales</taxon>
        <taxon>Malvaceae</taxon>
        <taxon>Malvoideae</taxon>
        <taxon>Gossypium</taxon>
    </lineage>
</organism>
<proteinExistence type="predicted"/>
<protein>
    <submittedName>
        <fullName evidence="1">Uncharacterized protein</fullName>
    </submittedName>
</protein>
<reference evidence="1 2" key="1">
    <citation type="journal article" date="2012" name="Nature">
        <title>Repeated polyploidization of Gossypium genomes and the evolution of spinnable cotton fibres.</title>
        <authorList>
            <person name="Paterson A.H."/>
            <person name="Wendel J.F."/>
            <person name="Gundlach H."/>
            <person name="Guo H."/>
            <person name="Jenkins J."/>
            <person name="Jin D."/>
            <person name="Llewellyn D."/>
            <person name="Showmaker K.C."/>
            <person name="Shu S."/>
            <person name="Udall J."/>
            <person name="Yoo M.J."/>
            <person name="Byers R."/>
            <person name="Chen W."/>
            <person name="Doron-Faigenboim A."/>
            <person name="Duke M.V."/>
            <person name="Gong L."/>
            <person name="Grimwood J."/>
            <person name="Grover C."/>
            <person name="Grupp K."/>
            <person name="Hu G."/>
            <person name="Lee T.H."/>
            <person name="Li J."/>
            <person name="Lin L."/>
            <person name="Liu T."/>
            <person name="Marler B.S."/>
            <person name="Page J.T."/>
            <person name="Roberts A.W."/>
            <person name="Romanel E."/>
            <person name="Sanders W.S."/>
            <person name="Szadkowski E."/>
            <person name="Tan X."/>
            <person name="Tang H."/>
            <person name="Xu C."/>
            <person name="Wang J."/>
            <person name="Wang Z."/>
            <person name="Zhang D."/>
            <person name="Zhang L."/>
            <person name="Ashrafi H."/>
            <person name="Bedon F."/>
            <person name="Bowers J.E."/>
            <person name="Brubaker C.L."/>
            <person name="Chee P.W."/>
            <person name="Das S."/>
            <person name="Gingle A.R."/>
            <person name="Haigler C.H."/>
            <person name="Harker D."/>
            <person name="Hoffmann L.V."/>
            <person name="Hovav R."/>
            <person name="Jones D.C."/>
            <person name="Lemke C."/>
            <person name="Mansoor S."/>
            <person name="ur Rahman M."/>
            <person name="Rainville L.N."/>
            <person name="Rambani A."/>
            <person name="Reddy U.K."/>
            <person name="Rong J.K."/>
            <person name="Saranga Y."/>
            <person name="Scheffler B.E."/>
            <person name="Scheffler J.A."/>
            <person name="Stelly D.M."/>
            <person name="Triplett B.A."/>
            <person name="Van Deynze A."/>
            <person name="Vaslin M.F."/>
            <person name="Waghmare V.N."/>
            <person name="Walford S.A."/>
            <person name="Wright R.J."/>
            <person name="Zaki E.A."/>
            <person name="Zhang T."/>
            <person name="Dennis E.S."/>
            <person name="Mayer K.F."/>
            <person name="Peterson D.G."/>
            <person name="Rokhsar D.S."/>
            <person name="Wang X."/>
            <person name="Schmutz J."/>
        </authorList>
    </citation>
    <scope>NUCLEOTIDE SEQUENCE [LARGE SCALE GENOMIC DNA]</scope>
</reference>
<gene>
    <name evidence="1" type="ORF">B456_012G183600</name>
</gene>
<dbReference type="AlphaFoldDB" id="A0A0D2TRM1"/>
<dbReference type="Proteomes" id="UP000032304">
    <property type="component" value="Chromosome 12"/>
</dbReference>
<name>A0A0D2TRM1_GOSRA</name>
<keyword evidence="2" id="KW-1185">Reference proteome</keyword>
<dbReference type="EMBL" id="CM001751">
    <property type="protein sequence ID" value="KJB78203.1"/>
    <property type="molecule type" value="Genomic_DNA"/>
</dbReference>
<evidence type="ECO:0000313" key="1">
    <source>
        <dbReference type="EMBL" id="KJB78203.1"/>
    </source>
</evidence>
<evidence type="ECO:0000313" key="2">
    <source>
        <dbReference type="Proteomes" id="UP000032304"/>
    </source>
</evidence>
<dbReference type="Gramene" id="KJB78203">
    <property type="protein sequence ID" value="KJB78203"/>
    <property type="gene ID" value="B456_012G183600"/>
</dbReference>
<accession>A0A0D2TRM1</accession>
<sequence length="140" mass="16700">MYKDLIKYTNKIQRQPHPSSFFFFWQYSHLLSKVSVLSIVRVKIGIKRAFLSLIRNLIRLDSTPIYSVAQYDLFKILTIYIYSQYLLNKISILSIVNRESRVTISFPLRLGFGLTRFWYSCSTLWLLNIEIFIFDTQIQI</sequence>